<keyword evidence="10" id="KW-0460">Magnesium</keyword>
<evidence type="ECO:0000256" key="12">
    <source>
        <dbReference type="ARBA" id="ARBA00023242"/>
    </source>
</evidence>
<evidence type="ECO:0000313" key="17">
    <source>
        <dbReference type="EMBL" id="PRQ30123.1"/>
    </source>
</evidence>
<comment type="catalytic activity">
    <reaction evidence="14">
        <text>DNA(n) + a 2'-deoxyribonucleoside 5'-triphosphate = DNA(n+1) + diphosphate</text>
        <dbReference type="Rhea" id="RHEA:22508"/>
        <dbReference type="Rhea" id="RHEA-COMP:17339"/>
        <dbReference type="Rhea" id="RHEA-COMP:17340"/>
        <dbReference type="ChEBI" id="CHEBI:33019"/>
        <dbReference type="ChEBI" id="CHEBI:61560"/>
        <dbReference type="ChEBI" id="CHEBI:173112"/>
        <dbReference type="EC" id="2.7.7.7"/>
    </reaction>
</comment>
<evidence type="ECO:0000256" key="10">
    <source>
        <dbReference type="ARBA" id="ARBA00022842"/>
    </source>
</evidence>
<protein>
    <recommendedName>
        <fullName evidence="13">DNA polymerase eta</fullName>
        <ecNumber evidence="5">2.7.7.7</ecNumber>
    </recommendedName>
</protein>
<dbReference type="SUPFAM" id="SSF53098">
    <property type="entry name" value="Ribonuclease H-like"/>
    <property type="match status" value="1"/>
</dbReference>
<dbReference type="FunFam" id="3.30.1490.100:FF:000006">
    <property type="entry name" value="DNA polymerase eta"/>
    <property type="match status" value="1"/>
</dbReference>
<evidence type="ECO:0000259" key="16">
    <source>
        <dbReference type="PROSITE" id="PS50173"/>
    </source>
</evidence>
<evidence type="ECO:0000256" key="5">
    <source>
        <dbReference type="ARBA" id="ARBA00012417"/>
    </source>
</evidence>
<keyword evidence="8" id="KW-0479">Metal-binding</keyword>
<dbReference type="PROSITE" id="PS50173">
    <property type="entry name" value="UMUC"/>
    <property type="match status" value="2"/>
</dbReference>
<gene>
    <name evidence="17" type="ORF">RchiOBHm_Chr5g0021171</name>
</gene>
<feature type="compositionally biased region" description="Basic and acidic residues" evidence="15">
    <location>
        <begin position="800"/>
        <end position="812"/>
    </location>
</feature>
<dbReference type="GO" id="GO:0005657">
    <property type="term" value="C:replication fork"/>
    <property type="evidence" value="ECO:0007669"/>
    <property type="project" value="TreeGrafter"/>
</dbReference>
<dbReference type="GO" id="GO:0003887">
    <property type="term" value="F:DNA-directed DNA polymerase activity"/>
    <property type="evidence" value="ECO:0007669"/>
    <property type="project" value="UniProtKB-KW"/>
</dbReference>
<evidence type="ECO:0000256" key="11">
    <source>
        <dbReference type="ARBA" id="ARBA00023204"/>
    </source>
</evidence>
<dbReference type="Pfam" id="PF13456">
    <property type="entry name" value="RVT_3"/>
    <property type="match status" value="1"/>
</dbReference>
<dbReference type="Gene3D" id="3.40.1170.60">
    <property type="match status" value="1"/>
</dbReference>
<dbReference type="Gene3D" id="3.30.1490.100">
    <property type="entry name" value="DNA polymerase, Y-family, little finger domain"/>
    <property type="match status" value="1"/>
</dbReference>
<dbReference type="SUPFAM" id="SSF100879">
    <property type="entry name" value="Lesion bypass DNA polymerase (Y-family), little finger domain"/>
    <property type="match status" value="1"/>
</dbReference>
<feature type="domain" description="UmuC" evidence="16">
    <location>
        <begin position="335"/>
        <end position="526"/>
    </location>
</feature>
<proteinExistence type="inferred from homology"/>
<dbReference type="STRING" id="74649.A0A2P6Q7F3"/>
<evidence type="ECO:0000256" key="6">
    <source>
        <dbReference type="ARBA" id="ARBA00022679"/>
    </source>
</evidence>
<dbReference type="AlphaFoldDB" id="A0A2P6Q7F3"/>
<evidence type="ECO:0000256" key="3">
    <source>
        <dbReference type="ARBA" id="ARBA00004123"/>
    </source>
</evidence>
<name>A0A2P6Q7F3_ROSCH</name>
<keyword evidence="7 17" id="KW-0548">Nucleotidyltransferase</keyword>
<dbReference type="GO" id="GO:0003684">
    <property type="term" value="F:damaged DNA binding"/>
    <property type="evidence" value="ECO:0007669"/>
    <property type="project" value="InterPro"/>
</dbReference>
<dbReference type="GO" id="GO:0004523">
    <property type="term" value="F:RNA-DNA hybrid ribonuclease activity"/>
    <property type="evidence" value="ECO:0007669"/>
    <property type="project" value="InterPro"/>
</dbReference>
<dbReference type="FunFam" id="3.30.70.270:FF:000029">
    <property type="entry name" value="DNA polymerase eta"/>
    <property type="match status" value="1"/>
</dbReference>
<dbReference type="InterPro" id="IPR001126">
    <property type="entry name" value="UmuC"/>
</dbReference>
<sequence>MQTKTVLYFTMEQRKNPELRGLPTVVVQYNSWQGGGLIAVSYEARKYGVKRVGVEDLNHLFFSCPYASDVWRTAGISSLGFNTFDDWFSSWFDIGYENISTENCVLICWKIWEARNNLVFRQTVSSPASVVFSSAAIAKDFRCANSVSISTASSESASPPVLRPRRSDIKWKPPSPGFWKLNFDGSVVGNKSAAAGFVLRDEHGNPIFAGSRNIGISSVPVAEGNALRDGLYHALLLGCRKILAEGDSKLLIDVVNNKCATPWRLRTLVRDIDNLSTNFEHIVFSFIPREANFLANAIANQGHLLKTPTTWKGRLPLSALSAFNFDSFSFGCPRGFRFSMRGAESKQVCPQIQLVQVPVARGKADLNSYRNAGSAVVSILSRKGRCERASIDEVYLDLTDAAETMLAEAPPESLEEIEEEALKSHVLGLDNEDGSEAKENVRKWLCKSNADRRDKLLACGALIVAELRLLVLKETEFTCSAGIAHNKMLAKLASGMNKPAQQTVVPLSSVKGLLESLPIKKMKQLGGKLGSSLQTDLGVNTVGDLLQFSEEKLQQRYGINTGTWLWNIARGISGEEVEGRLLPKSHGSGKTFPGPQALKTISSVQHWLNELCEDLSERLHLDLEENKRIAHTLVLHGNAYKASDSDSQKKFPSKSCPLRYGAAKIQEDVLNLFQAALREYLGLFTAKIQGSQNNQWGITSLSVSASKIVPIPSNPCCFLKNQAQDEFMQESLPLPTSGSEHFSGVNQSQLMKNSSGEDPSVKLAMPGFRRLEQKRKTVKNKGTSSILRFFKNQDPSSSPKKLEHVENTEDAKALLSVGPQSRSDNYLDHNQSELPKERPFEETGTSSAPSSSQFEQRRGVWSYNNDEIDPSVIDELPPEIQQEVRAWLRPHKRQNVAKQGSSIASPLLGDKGEDPLLSSFPS</sequence>
<evidence type="ECO:0000256" key="8">
    <source>
        <dbReference type="ARBA" id="ARBA00022723"/>
    </source>
</evidence>
<evidence type="ECO:0000256" key="7">
    <source>
        <dbReference type="ARBA" id="ARBA00022695"/>
    </source>
</evidence>
<keyword evidence="11" id="KW-0234">DNA repair</keyword>
<dbReference type="InterPro" id="IPR036775">
    <property type="entry name" value="DNA_pol_Y-fam_lit_finger_sf"/>
</dbReference>
<dbReference type="Gene3D" id="1.10.150.20">
    <property type="entry name" value="5' to 3' exonuclease, C-terminal subdomain"/>
    <property type="match status" value="1"/>
</dbReference>
<dbReference type="GO" id="GO:0005634">
    <property type="term" value="C:nucleus"/>
    <property type="evidence" value="ECO:0007669"/>
    <property type="project" value="UniProtKB-SubCell"/>
</dbReference>
<dbReference type="InterPro" id="IPR052230">
    <property type="entry name" value="DNA_polymerase_eta"/>
</dbReference>
<feature type="compositionally biased region" description="Polar residues" evidence="15">
    <location>
        <begin position="843"/>
        <end position="854"/>
    </location>
</feature>
<dbReference type="FunFam" id="1.10.150.20:FF:000014">
    <property type="entry name" value="Polymerase (DNA directed), eta"/>
    <property type="match status" value="1"/>
</dbReference>
<dbReference type="Pfam" id="PF21704">
    <property type="entry name" value="POLH-Rev1_HhH"/>
    <property type="match status" value="1"/>
</dbReference>
<evidence type="ECO:0000256" key="15">
    <source>
        <dbReference type="SAM" id="MobiDB-lite"/>
    </source>
</evidence>
<dbReference type="GO" id="GO:0006281">
    <property type="term" value="P:DNA repair"/>
    <property type="evidence" value="ECO:0007669"/>
    <property type="project" value="UniProtKB-KW"/>
</dbReference>
<evidence type="ECO:0000256" key="4">
    <source>
        <dbReference type="ARBA" id="ARBA00010945"/>
    </source>
</evidence>
<dbReference type="CDD" id="cd06222">
    <property type="entry name" value="RNase_H_like"/>
    <property type="match status" value="1"/>
</dbReference>
<dbReference type="EC" id="2.7.7.7" evidence="5"/>
<dbReference type="PANTHER" id="PTHR45873:SF1">
    <property type="entry name" value="DNA POLYMERASE ETA"/>
    <property type="match status" value="1"/>
</dbReference>
<evidence type="ECO:0000256" key="13">
    <source>
        <dbReference type="ARBA" id="ARBA00044975"/>
    </source>
</evidence>
<dbReference type="PIRSF" id="PIRSF036603">
    <property type="entry name" value="DPol_eta"/>
    <property type="match status" value="1"/>
</dbReference>
<dbReference type="PANTHER" id="PTHR45873">
    <property type="entry name" value="DNA POLYMERASE ETA"/>
    <property type="match status" value="1"/>
</dbReference>
<keyword evidence="9" id="KW-0227">DNA damage</keyword>
<evidence type="ECO:0000256" key="9">
    <source>
        <dbReference type="ARBA" id="ARBA00022763"/>
    </source>
</evidence>
<dbReference type="Gramene" id="PRQ30123">
    <property type="protein sequence ID" value="PRQ30123"/>
    <property type="gene ID" value="RchiOBHm_Chr5g0021171"/>
</dbReference>
<comment type="cofactor">
    <cofactor evidence="2">
        <name>Mg(2+)</name>
        <dbReference type="ChEBI" id="CHEBI:18420"/>
    </cofactor>
</comment>
<dbReference type="FunFam" id="3.40.1170.60:FF:000003">
    <property type="entry name" value="DNA polymerase eta"/>
    <property type="match status" value="1"/>
</dbReference>
<dbReference type="GO" id="GO:0042276">
    <property type="term" value="P:error-prone translesion synthesis"/>
    <property type="evidence" value="ECO:0007669"/>
    <property type="project" value="TreeGrafter"/>
</dbReference>
<keyword evidence="6 17" id="KW-0808">Transferase</keyword>
<dbReference type="GO" id="GO:0035861">
    <property type="term" value="C:site of double-strand break"/>
    <property type="evidence" value="ECO:0007669"/>
    <property type="project" value="TreeGrafter"/>
</dbReference>
<reference evidence="17 18" key="1">
    <citation type="journal article" date="2018" name="Nat. Genet.">
        <title>The Rosa genome provides new insights in the design of modern roses.</title>
        <authorList>
            <person name="Bendahmane M."/>
        </authorList>
    </citation>
    <scope>NUCLEOTIDE SEQUENCE [LARGE SCALE GENOMIC DNA]</scope>
    <source>
        <strain evidence="18">cv. Old Blush</strain>
    </source>
</reference>
<dbReference type="InterPro" id="IPR043128">
    <property type="entry name" value="Rev_trsase/Diguanyl_cyclase"/>
</dbReference>
<dbReference type="SUPFAM" id="SSF56672">
    <property type="entry name" value="DNA/RNA polymerases"/>
    <property type="match status" value="2"/>
</dbReference>
<dbReference type="InterPro" id="IPR002156">
    <property type="entry name" value="RNaseH_domain"/>
</dbReference>
<dbReference type="Pfam" id="PF11799">
    <property type="entry name" value="IMS_C"/>
    <property type="match status" value="1"/>
</dbReference>
<dbReference type="InterPro" id="IPR025527">
    <property type="entry name" value="HUWE1/Rev1_UBM"/>
</dbReference>
<dbReference type="Gene3D" id="3.30.420.10">
    <property type="entry name" value="Ribonuclease H-like superfamily/Ribonuclease H"/>
    <property type="match status" value="1"/>
</dbReference>
<dbReference type="InterPro" id="IPR017961">
    <property type="entry name" value="DNA_pol_Y-fam_little_finger"/>
</dbReference>
<dbReference type="InterPro" id="IPR044730">
    <property type="entry name" value="RNase_H-like_dom_plant"/>
</dbReference>
<dbReference type="Gene3D" id="3.30.70.270">
    <property type="match status" value="1"/>
</dbReference>
<dbReference type="Pfam" id="PF14377">
    <property type="entry name" value="UBM"/>
    <property type="match status" value="1"/>
</dbReference>
<evidence type="ECO:0000313" key="18">
    <source>
        <dbReference type="Proteomes" id="UP000238479"/>
    </source>
</evidence>
<evidence type="ECO:0000256" key="1">
    <source>
        <dbReference type="ARBA" id="ARBA00001936"/>
    </source>
</evidence>
<dbReference type="InterPro" id="IPR043502">
    <property type="entry name" value="DNA/RNA_pol_sf"/>
</dbReference>
<comment type="cofactor">
    <cofactor evidence="1">
        <name>Mn(2+)</name>
        <dbReference type="ChEBI" id="CHEBI:29035"/>
    </cofactor>
</comment>
<feature type="domain" description="UmuC" evidence="16">
    <location>
        <begin position="7"/>
        <end position="50"/>
    </location>
</feature>
<evidence type="ECO:0000256" key="14">
    <source>
        <dbReference type="ARBA" id="ARBA00049244"/>
    </source>
</evidence>
<feature type="region of interest" description="Disordered" evidence="15">
    <location>
        <begin position="772"/>
        <end position="861"/>
    </location>
</feature>
<keyword evidence="12" id="KW-0539">Nucleus</keyword>
<keyword evidence="17" id="KW-0239">DNA-directed DNA polymerase</keyword>
<dbReference type="InterPro" id="IPR036397">
    <property type="entry name" value="RNaseH_sf"/>
</dbReference>
<evidence type="ECO:0000256" key="2">
    <source>
        <dbReference type="ARBA" id="ARBA00001946"/>
    </source>
</evidence>
<comment type="similarity">
    <text evidence="4">Belongs to the DNA polymerase type-Y family.</text>
</comment>
<keyword evidence="18" id="KW-1185">Reference proteome</keyword>
<feature type="region of interest" description="Disordered" evidence="15">
    <location>
        <begin position="890"/>
        <end position="922"/>
    </location>
</feature>
<feature type="compositionally biased region" description="Basic and acidic residues" evidence="15">
    <location>
        <begin position="825"/>
        <end position="841"/>
    </location>
</feature>
<dbReference type="GO" id="GO:0046872">
    <property type="term" value="F:metal ion binding"/>
    <property type="evidence" value="ECO:0007669"/>
    <property type="project" value="UniProtKB-KW"/>
</dbReference>
<dbReference type="GO" id="GO:0009411">
    <property type="term" value="P:response to UV"/>
    <property type="evidence" value="ECO:0007669"/>
    <property type="project" value="UniProtKB-ARBA"/>
</dbReference>
<dbReference type="Proteomes" id="UP000238479">
    <property type="component" value="Chromosome 5"/>
</dbReference>
<comment type="subcellular location">
    <subcellularLocation>
        <location evidence="3">Nucleus</location>
    </subcellularLocation>
</comment>
<accession>A0A2P6Q7F3</accession>
<dbReference type="InterPro" id="IPR012337">
    <property type="entry name" value="RNaseH-like_sf"/>
</dbReference>
<dbReference type="Pfam" id="PF00817">
    <property type="entry name" value="IMS"/>
    <property type="match status" value="2"/>
</dbReference>
<dbReference type="EMBL" id="PDCK01000043">
    <property type="protein sequence ID" value="PRQ30123.1"/>
    <property type="molecule type" value="Genomic_DNA"/>
</dbReference>
<organism evidence="17 18">
    <name type="scientific">Rosa chinensis</name>
    <name type="common">China rose</name>
    <dbReference type="NCBI Taxonomy" id="74649"/>
    <lineage>
        <taxon>Eukaryota</taxon>
        <taxon>Viridiplantae</taxon>
        <taxon>Streptophyta</taxon>
        <taxon>Embryophyta</taxon>
        <taxon>Tracheophyta</taxon>
        <taxon>Spermatophyta</taxon>
        <taxon>Magnoliopsida</taxon>
        <taxon>eudicotyledons</taxon>
        <taxon>Gunneridae</taxon>
        <taxon>Pentapetalae</taxon>
        <taxon>rosids</taxon>
        <taxon>fabids</taxon>
        <taxon>Rosales</taxon>
        <taxon>Rosaceae</taxon>
        <taxon>Rosoideae</taxon>
        <taxon>Rosoideae incertae sedis</taxon>
        <taxon>Rosa</taxon>
    </lineage>
</organism>
<comment type="caution">
    <text evidence="17">The sequence shown here is derived from an EMBL/GenBank/DDBJ whole genome shotgun (WGS) entry which is preliminary data.</text>
</comment>